<feature type="compositionally biased region" description="Low complexity" evidence="1">
    <location>
        <begin position="55"/>
        <end position="75"/>
    </location>
</feature>
<reference evidence="2" key="1">
    <citation type="submission" date="2014-09" db="EMBL/GenBank/DDBJ databases">
        <authorList>
            <person name="Magalhaes I.L.F."/>
            <person name="Oliveira U."/>
            <person name="Santos F.R."/>
            <person name="Vidigal T.H.D.A."/>
            <person name="Brescovit A.D."/>
            <person name="Santos A.J."/>
        </authorList>
    </citation>
    <scope>NUCLEOTIDE SEQUENCE</scope>
</reference>
<accession>A0A0K8SMS2</accession>
<sequence length="122" mass="13209">EDIPNFSPEIRGKSVGRARPRVGRRMRPPPPPSRRSPPSAEFHVPIPPWQPDRTSGSLLESSHLSSLRPPINTPTTPSPPINTPTTPPLASMHSIGHSPNNPPPDLQQVSLRPPHSLSISTA</sequence>
<dbReference type="EMBL" id="GBRD01011192">
    <property type="protein sequence ID" value="JAG54632.1"/>
    <property type="molecule type" value="Transcribed_RNA"/>
</dbReference>
<feature type="compositionally biased region" description="Basic residues" evidence="1">
    <location>
        <begin position="14"/>
        <end position="27"/>
    </location>
</feature>
<protein>
    <submittedName>
        <fullName evidence="2">Uncharacterized protein</fullName>
    </submittedName>
</protein>
<name>A0A0K8SMS2_LYGHE</name>
<proteinExistence type="predicted"/>
<organism evidence="2">
    <name type="scientific">Lygus hesperus</name>
    <name type="common">Western plant bug</name>
    <dbReference type="NCBI Taxonomy" id="30085"/>
    <lineage>
        <taxon>Eukaryota</taxon>
        <taxon>Metazoa</taxon>
        <taxon>Ecdysozoa</taxon>
        <taxon>Arthropoda</taxon>
        <taxon>Hexapoda</taxon>
        <taxon>Insecta</taxon>
        <taxon>Pterygota</taxon>
        <taxon>Neoptera</taxon>
        <taxon>Paraneoptera</taxon>
        <taxon>Hemiptera</taxon>
        <taxon>Heteroptera</taxon>
        <taxon>Panheteroptera</taxon>
        <taxon>Cimicomorpha</taxon>
        <taxon>Miridae</taxon>
        <taxon>Mirini</taxon>
        <taxon>Lygus</taxon>
    </lineage>
</organism>
<feature type="compositionally biased region" description="Pro residues" evidence="1">
    <location>
        <begin position="76"/>
        <end position="87"/>
    </location>
</feature>
<feature type="region of interest" description="Disordered" evidence="1">
    <location>
        <begin position="1"/>
        <end position="122"/>
    </location>
</feature>
<evidence type="ECO:0000313" key="2">
    <source>
        <dbReference type="EMBL" id="JAG54632.1"/>
    </source>
</evidence>
<feature type="non-terminal residue" evidence="2">
    <location>
        <position position="122"/>
    </location>
</feature>
<evidence type="ECO:0000256" key="1">
    <source>
        <dbReference type="SAM" id="MobiDB-lite"/>
    </source>
</evidence>
<feature type="non-terminal residue" evidence="2">
    <location>
        <position position="1"/>
    </location>
</feature>
<dbReference type="AlphaFoldDB" id="A0A0K8SMS2"/>